<dbReference type="Pfam" id="PF12848">
    <property type="entry name" value="ABC_tran_Xtn"/>
    <property type="match status" value="1"/>
</dbReference>
<dbReference type="InterPro" id="IPR037118">
    <property type="entry name" value="Val-tRNA_synth_C_sf"/>
</dbReference>
<dbReference type="PANTHER" id="PTHR42855">
    <property type="entry name" value="ABC TRANSPORTER ATP-BINDING SUBUNIT"/>
    <property type="match status" value="1"/>
</dbReference>
<dbReference type="Gene3D" id="1.10.287.380">
    <property type="entry name" value="Valyl-tRNA synthetase, C-terminal domain"/>
    <property type="match status" value="1"/>
</dbReference>
<gene>
    <name evidence="5" type="ORF">E6H00_15860</name>
</gene>
<reference evidence="5 6" key="1">
    <citation type="journal article" date="2019" name="Nat. Microbiol.">
        <title>Mediterranean grassland soil C-N compound turnover is dependent on rainfall and depth, and is mediated by genomically divergent microorganisms.</title>
        <authorList>
            <person name="Diamond S."/>
            <person name="Andeer P.F."/>
            <person name="Li Z."/>
            <person name="Crits-Christoph A."/>
            <person name="Burstein D."/>
            <person name="Anantharaman K."/>
            <person name="Lane K.R."/>
            <person name="Thomas B.C."/>
            <person name="Pan C."/>
            <person name="Northen T.R."/>
            <person name="Banfield J.F."/>
        </authorList>
    </citation>
    <scope>NUCLEOTIDE SEQUENCE [LARGE SCALE GENOMIC DNA]</scope>
    <source>
        <strain evidence="5">NP_3</strain>
    </source>
</reference>
<dbReference type="SMART" id="SM00382">
    <property type="entry name" value="AAA"/>
    <property type="match status" value="2"/>
</dbReference>
<dbReference type="FunFam" id="3.40.50.300:FF:000011">
    <property type="entry name" value="Putative ABC transporter ATP-binding component"/>
    <property type="match status" value="1"/>
</dbReference>
<dbReference type="Proteomes" id="UP000318509">
    <property type="component" value="Unassembled WGS sequence"/>
</dbReference>
<dbReference type="GO" id="GO:0016887">
    <property type="term" value="F:ATP hydrolysis activity"/>
    <property type="evidence" value="ECO:0007669"/>
    <property type="project" value="InterPro"/>
</dbReference>
<dbReference type="GO" id="GO:0005524">
    <property type="term" value="F:ATP binding"/>
    <property type="evidence" value="ECO:0007669"/>
    <property type="project" value="UniProtKB-KW"/>
</dbReference>
<accession>A0A537JUW8</accession>
<proteinExistence type="predicted"/>
<feature type="compositionally biased region" description="Low complexity" evidence="3">
    <location>
        <begin position="538"/>
        <end position="557"/>
    </location>
</feature>
<evidence type="ECO:0000256" key="3">
    <source>
        <dbReference type="SAM" id="MobiDB-lite"/>
    </source>
</evidence>
<dbReference type="PROSITE" id="PS00211">
    <property type="entry name" value="ABC_TRANSPORTER_1"/>
    <property type="match status" value="1"/>
</dbReference>
<dbReference type="InterPro" id="IPR027417">
    <property type="entry name" value="P-loop_NTPase"/>
</dbReference>
<dbReference type="Pfam" id="PF00005">
    <property type="entry name" value="ABC_tran"/>
    <property type="match status" value="2"/>
</dbReference>
<dbReference type="EMBL" id="VBAK01000161">
    <property type="protein sequence ID" value="TMI87339.1"/>
    <property type="molecule type" value="Genomic_DNA"/>
</dbReference>
<evidence type="ECO:0000256" key="1">
    <source>
        <dbReference type="ARBA" id="ARBA00022741"/>
    </source>
</evidence>
<organism evidence="5 6">
    <name type="scientific">Candidatus Segetimicrobium genomatis</name>
    <dbReference type="NCBI Taxonomy" id="2569760"/>
    <lineage>
        <taxon>Bacteria</taxon>
        <taxon>Bacillati</taxon>
        <taxon>Candidatus Sysuimicrobiota</taxon>
        <taxon>Candidatus Sysuimicrobiia</taxon>
        <taxon>Candidatus Sysuimicrobiales</taxon>
        <taxon>Candidatus Segetimicrobiaceae</taxon>
        <taxon>Candidatus Segetimicrobium</taxon>
    </lineage>
</organism>
<evidence type="ECO:0000256" key="2">
    <source>
        <dbReference type="ARBA" id="ARBA00022840"/>
    </source>
</evidence>
<comment type="caution">
    <text evidence="5">The sequence shown here is derived from an EMBL/GenBank/DDBJ whole genome shotgun (WGS) entry which is preliminary data.</text>
</comment>
<evidence type="ECO:0000313" key="5">
    <source>
        <dbReference type="EMBL" id="TMI87339.1"/>
    </source>
</evidence>
<feature type="compositionally biased region" description="Low complexity" evidence="3">
    <location>
        <begin position="573"/>
        <end position="598"/>
    </location>
</feature>
<dbReference type="InterPro" id="IPR017871">
    <property type="entry name" value="ABC_transporter-like_CS"/>
</dbReference>
<dbReference type="PROSITE" id="PS50893">
    <property type="entry name" value="ABC_TRANSPORTER_2"/>
    <property type="match status" value="2"/>
</dbReference>
<keyword evidence="1" id="KW-0547">Nucleotide-binding</keyword>
<name>A0A537JUW8_9BACT</name>
<dbReference type="SUPFAM" id="SSF52540">
    <property type="entry name" value="P-loop containing nucleoside triphosphate hydrolases"/>
    <property type="match status" value="2"/>
</dbReference>
<feature type="domain" description="ABC transporter" evidence="4">
    <location>
        <begin position="4"/>
        <end position="263"/>
    </location>
</feature>
<dbReference type="InterPro" id="IPR003439">
    <property type="entry name" value="ABC_transporter-like_ATP-bd"/>
</dbReference>
<dbReference type="CDD" id="cd03221">
    <property type="entry name" value="ABCF_EF-3"/>
    <property type="match status" value="2"/>
</dbReference>
<evidence type="ECO:0000313" key="6">
    <source>
        <dbReference type="Proteomes" id="UP000318509"/>
    </source>
</evidence>
<feature type="domain" description="ABC transporter" evidence="4">
    <location>
        <begin position="329"/>
        <end position="542"/>
    </location>
</feature>
<dbReference type="InterPro" id="IPR051309">
    <property type="entry name" value="ABCF_ATPase"/>
</dbReference>
<keyword evidence="2 5" id="KW-0067">ATP-binding</keyword>
<sequence length="670" mass="72585">MPLLLIAHLTKSYGATPVLTDASLALEPGEKVALIGRNGVGKTTLLRLLAGLEAPDQGARTVSSGAVIGYLPQDPAVDESRTLWDEAVAPFATLAAMERRLADLEAALAAPEVHGDDSRLSGTLEEYGRVRDQFEAQGGFTFEAEVQRVLSGLEFREEQFHQPLASMSGGQRSRAALARILLSAPDLLLLDEPTNHLDLDGQEWLEAFLTQFSGAMVLVSHDRFLLDAVTTRTLELEDGRLEEYPGNYSYYITERAGRRARQQEAFVRQQEEIEGLKAYIRKYHAGQKSRQAKSREKRLAKIQPIAAPRTQRTAAIRLEAPRRNPQIVLRLKDVTKRFDDLEVLRGVTLEVERGEKIGLIGPNGAGKTTLLRIIAGVEAPTSGRVEPAPGMRIGYFAQHSEETLDLGRTVLDEVLGDRPVTPAQVRTLLGRFLFSGDDVYKKIAELSGGARRRVALVKLVLDRPDVLLLDEPTTHLDLATLETLEGALGAFPGAILLVSHDRYFLDRVGGRLLILEDGGVRFYSGPYHQYREAFAGRPPAVPAGPGAHAAPPVAGHAAGERPRPAPRGPARPSPAAGSRGSSRGTASTPGAASPRRAGPGAGPVQTADEIMAQIAILERELGDLSRLMGDPELYRDAARARETVQRYETLTATLESLYAALEKGGGEPDA</sequence>
<dbReference type="InterPro" id="IPR003593">
    <property type="entry name" value="AAA+_ATPase"/>
</dbReference>
<dbReference type="Gene3D" id="3.40.50.300">
    <property type="entry name" value="P-loop containing nucleotide triphosphate hydrolases"/>
    <property type="match status" value="2"/>
</dbReference>
<evidence type="ECO:0000259" key="4">
    <source>
        <dbReference type="PROSITE" id="PS50893"/>
    </source>
</evidence>
<dbReference type="PANTHER" id="PTHR42855:SF2">
    <property type="entry name" value="DRUG RESISTANCE ABC TRANSPORTER,ATP-BINDING PROTEIN"/>
    <property type="match status" value="1"/>
</dbReference>
<protein>
    <submittedName>
        <fullName evidence="5">ATP-binding cassette domain-containing protein</fullName>
    </submittedName>
</protein>
<dbReference type="AlphaFoldDB" id="A0A537JUW8"/>
<dbReference type="InterPro" id="IPR032781">
    <property type="entry name" value="ABC_tran_Xtn"/>
</dbReference>
<feature type="region of interest" description="Disordered" evidence="3">
    <location>
        <begin position="538"/>
        <end position="604"/>
    </location>
</feature>